<evidence type="ECO:0000313" key="3">
    <source>
        <dbReference type="Proteomes" id="UP000010466"/>
    </source>
</evidence>
<name>L0RUQ1_MYCC1</name>
<dbReference type="Proteomes" id="UP000010466">
    <property type="component" value="Chromosome"/>
</dbReference>
<keyword evidence="1" id="KW-0472">Membrane</keyword>
<evidence type="ECO:0000313" key="2">
    <source>
        <dbReference type="EMBL" id="CCP24179.1"/>
    </source>
</evidence>
<evidence type="ECO:0000256" key="1">
    <source>
        <dbReference type="SAM" id="Phobius"/>
    </source>
</evidence>
<sequence length="40" mass="4803">MIKKYYRYCPYASFIFQLFYSFLINVPLFSKGVLSISKIL</sequence>
<feature type="transmembrane region" description="Helical" evidence="1">
    <location>
        <begin position="12"/>
        <end position="30"/>
    </location>
</feature>
<proteinExistence type="predicted"/>
<keyword evidence="3" id="KW-1185">Reference proteome</keyword>
<dbReference type="AlphaFoldDB" id="L0RUQ1"/>
<organism evidence="2 3">
    <name type="scientific">Mycoplasmopsis cynos (strain C142)</name>
    <name type="common">Mycoplasma cynos</name>
    <dbReference type="NCBI Taxonomy" id="1246955"/>
    <lineage>
        <taxon>Bacteria</taxon>
        <taxon>Bacillati</taxon>
        <taxon>Mycoplasmatota</taxon>
        <taxon>Mycoplasmoidales</taxon>
        <taxon>Metamycoplasmataceae</taxon>
        <taxon>Mycoplasmopsis</taxon>
    </lineage>
</organism>
<reference evidence="3" key="1">
    <citation type="journal article" date="2013" name="Genome Announc.">
        <title>Complete genome sequence of Mycoplasma cynos strain C142.</title>
        <authorList>
            <person name="Walker C.A."/>
            <person name="Mannering S.A."/>
            <person name="Shields S."/>
            <person name="Blake D.P."/>
            <person name="Brownlie J."/>
        </authorList>
    </citation>
    <scope>NUCLEOTIDE SEQUENCE [LARGE SCALE GENOMIC DNA]</scope>
    <source>
        <strain evidence="3">C142</strain>
    </source>
</reference>
<keyword evidence="1" id="KW-1133">Transmembrane helix</keyword>
<dbReference type="EMBL" id="HF559394">
    <property type="protein sequence ID" value="CCP24179.1"/>
    <property type="molecule type" value="Genomic_DNA"/>
</dbReference>
<gene>
    <name evidence="2" type="primary">MCYN0447</name>
    <name evidence="2" type="ordered locus">MCYN_0447</name>
</gene>
<keyword evidence="1" id="KW-0812">Transmembrane</keyword>
<accession>L0RUQ1</accession>
<dbReference type="KEGG" id="mcy:MCYN_0447"/>
<dbReference type="HOGENOM" id="CLU_3292673_0_0_14"/>
<protein>
    <submittedName>
        <fullName evidence="2">Uncharacterized protein</fullName>
    </submittedName>
</protein>